<name>A0A1G8SNC4_9CLOT</name>
<dbReference type="SMART" id="SM00345">
    <property type="entry name" value="HTH_GNTR"/>
    <property type="match status" value="1"/>
</dbReference>
<dbReference type="GO" id="GO:0003677">
    <property type="term" value="F:DNA binding"/>
    <property type="evidence" value="ECO:0007669"/>
    <property type="project" value="UniProtKB-KW"/>
</dbReference>
<dbReference type="InterPro" id="IPR000524">
    <property type="entry name" value="Tscrpt_reg_HTH_GntR"/>
</dbReference>
<dbReference type="AlphaFoldDB" id="A0A1G8SNC4"/>
<evidence type="ECO:0000256" key="1">
    <source>
        <dbReference type="ARBA" id="ARBA00023015"/>
    </source>
</evidence>
<dbReference type="EMBL" id="FNDZ01000013">
    <property type="protein sequence ID" value="SDJ30110.1"/>
    <property type="molecule type" value="Genomic_DNA"/>
</dbReference>
<evidence type="ECO:0000259" key="4">
    <source>
        <dbReference type="PROSITE" id="PS50949"/>
    </source>
</evidence>
<feature type="domain" description="HTH gntR-type" evidence="4">
    <location>
        <begin position="11"/>
        <end position="79"/>
    </location>
</feature>
<proteinExistence type="predicted"/>
<dbReference type="PANTHER" id="PTHR38445">
    <property type="entry name" value="HTH-TYPE TRANSCRIPTIONAL REPRESSOR YTRA"/>
    <property type="match status" value="1"/>
</dbReference>
<protein>
    <submittedName>
        <fullName evidence="5">GntR family transcriptional regulator</fullName>
    </submittedName>
</protein>
<keyword evidence="1" id="KW-0805">Transcription regulation</keyword>
<dbReference type="PANTHER" id="PTHR38445:SF7">
    <property type="entry name" value="GNTR-FAMILY TRANSCRIPTIONAL REGULATOR"/>
    <property type="match status" value="1"/>
</dbReference>
<keyword evidence="3" id="KW-0804">Transcription</keyword>
<dbReference type="GO" id="GO:0003700">
    <property type="term" value="F:DNA-binding transcription factor activity"/>
    <property type="evidence" value="ECO:0007669"/>
    <property type="project" value="InterPro"/>
</dbReference>
<dbReference type="SUPFAM" id="SSF46785">
    <property type="entry name" value="Winged helix' DNA-binding domain"/>
    <property type="match status" value="1"/>
</dbReference>
<evidence type="ECO:0000313" key="5">
    <source>
        <dbReference type="EMBL" id="SDJ30110.1"/>
    </source>
</evidence>
<keyword evidence="2" id="KW-0238">DNA-binding</keyword>
<dbReference type="Proteomes" id="UP000183255">
    <property type="component" value="Unassembled WGS sequence"/>
</dbReference>
<dbReference type="InterPro" id="IPR036390">
    <property type="entry name" value="WH_DNA-bd_sf"/>
</dbReference>
<organism evidence="5 6">
    <name type="scientific">Proteiniclasticum ruminis</name>
    <dbReference type="NCBI Taxonomy" id="398199"/>
    <lineage>
        <taxon>Bacteria</taxon>
        <taxon>Bacillati</taxon>
        <taxon>Bacillota</taxon>
        <taxon>Clostridia</taxon>
        <taxon>Eubacteriales</taxon>
        <taxon>Clostridiaceae</taxon>
        <taxon>Proteiniclasticum</taxon>
    </lineage>
</organism>
<dbReference type="InterPro" id="IPR036388">
    <property type="entry name" value="WH-like_DNA-bd_sf"/>
</dbReference>
<dbReference type="CDD" id="cd07377">
    <property type="entry name" value="WHTH_GntR"/>
    <property type="match status" value="1"/>
</dbReference>
<sequence>MRIIISNRSTVPIYEQIKIQIIEAILSDELREDTQLPSIRQLAKELKVSVITTTRAYKDLEEEGYVVNVQGKGCYVLPKNQELVYEKLMGNMEELIFEALALKEKMNLDDREFMEIIQTLLEAEKNE</sequence>
<accession>A0A1G8SNC4</accession>
<dbReference type="PROSITE" id="PS50949">
    <property type="entry name" value="HTH_GNTR"/>
    <property type="match status" value="1"/>
</dbReference>
<evidence type="ECO:0000256" key="2">
    <source>
        <dbReference type="ARBA" id="ARBA00023125"/>
    </source>
</evidence>
<dbReference type="Pfam" id="PF00392">
    <property type="entry name" value="GntR"/>
    <property type="match status" value="1"/>
</dbReference>
<dbReference type="RefSeq" id="WP_031577488.1">
    <property type="nucleotide sequence ID" value="NZ_DAMAXS010000026.1"/>
</dbReference>
<dbReference type="Gene3D" id="1.10.10.10">
    <property type="entry name" value="Winged helix-like DNA-binding domain superfamily/Winged helix DNA-binding domain"/>
    <property type="match status" value="1"/>
</dbReference>
<reference evidence="5 6" key="1">
    <citation type="submission" date="2016-10" db="EMBL/GenBank/DDBJ databases">
        <authorList>
            <person name="de Groot N.N."/>
        </authorList>
    </citation>
    <scope>NUCLEOTIDE SEQUENCE [LARGE SCALE GENOMIC DNA]</scope>
    <source>
        <strain evidence="5 6">CGMCC 1.5058</strain>
    </source>
</reference>
<evidence type="ECO:0000256" key="3">
    <source>
        <dbReference type="ARBA" id="ARBA00023163"/>
    </source>
</evidence>
<gene>
    <name evidence="5" type="ORF">SAMN05421804_1132</name>
</gene>
<evidence type="ECO:0000313" key="6">
    <source>
        <dbReference type="Proteomes" id="UP000183255"/>
    </source>
</evidence>